<protein>
    <recommendedName>
        <fullName evidence="2">EGF-like domain-containing protein</fullName>
    </recommendedName>
</protein>
<evidence type="ECO:0000313" key="5">
    <source>
        <dbReference type="EMBL" id="CAF4136044.1"/>
    </source>
</evidence>
<keyword evidence="1" id="KW-1133">Transmembrane helix</keyword>
<evidence type="ECO:0000259" key="2">
    <source>
        <dbReference type="PROSITE" id="PS00022"/>
    </source>
</evidence>
<evidence type="ECO:0000313" key="10">
    <source>
        <dbReference type="Proteomes" id="UP000663866"/>
    </source>
</evidence>
<dbReference type="Proteomes" id="UP000663834">
    <property type="component" value="Unassembled WGS sequence"/>
</dbReference>
<proteinExistence type="predicted"/>
<evidence type="ECO:0000313" key="8">
    <source>
        <dbReference type="EMBL" id="CAF4515110.1"/>
    </source>
</evidence>
<keyword evidence="10" id="KW-1185">Reference proteome</keyword>
<feature type="domain" description="EGF-like" evidence="2">
    <location>
        <begin position="30"/>
        <end position="41"/>
    </location>
</feature>
<feature type="transmembrane region" description="Helical" evidence="1">
    <location>
        <begin position="71"/>
        <end position="98"/>
    </location>
</feature>
<dbReference type="EMBL" id="CAJOBI010085053">
    <property type="protein sequence ID" value="CAF4515110.1"/>
    <property type="molecule type" value="Genomic_DNA"/>
</dbReference>
<accession>A0A816CAX0</accession>
<dbReference type="Proteomes" id="UP000663866">
    <property type="component" value="Unassembled WGS sequence"/>
</dbReference>
<evidence type="ECO:0000256" key="1">
    <source>
        <dbReference type="SAM" id="Phobius"/>
    </source>
</evidence>
<dbReference type="EMBL" id="CAJOBJ010009356">
    <property type="protein sequence ID" value="CAF4136044.1"/>
    <property type="molecule type" value="Genomic_DNA"/>
</dbReference>
<dbReference type="Proteomes" id="UP000663855">
    <property type="component" value="Unassembled WGS sequence"/>
</dbReference>
<dbReference type="EMBL" id="CAJNOV010017263">
    <property type="protein sequence ID" value="CAF1605494.1"/>
    <property type="molecule type" value="Genomic_DNA"/>
</dbReference>
<dbReference type="EMBL" id="CAJOBG010009171">
    <property type="protein sequence ID" value="CAF4260402.1"/>
    <property type="molecule type" value="Genomic_DNA"/>
</dbReference>
<reference evidence="4" key="1">
    <citation type="submission" date="2021-02" db="EMBL/GenBank/DDBJ databases">
        <authorList>
            <person name="Nowell W R."/>
        </authorList>
    </citation>
    <scope>NUCLEOTIDE SEQUENCE</scope>
</reference>
<dbReference type="EMBL" id="CAJNOW010013326">
    <property type="protein sequence ID" value="CAF1619929.1"/>
    <property type="molecule type" value="Genomic_DNA"/>
</dbReference>
<evidence type="ECO:0000313" key="4">
    <source>
        <dbReference type="EMBL" id="CAF1619929.1"/>
    </source>
</evidence>
<dbReference type="Gene3D" id="2.10.25.10">
    <property type="entry name" value="Laminin"/>
    <property type="match status" value="1"/>
</dbReference>
<keyword evidence="1" id="KW-0812">Transmembrane</keyword>
<dbReference type="AlphaFoldDB" id="A0A816CAX0"/>
<feature type="transmembrane region" description="Helical" evidence="1">
    <location>
        <begin position="110"/>
        <end position="134"/>
    </location>
</feature>
<dbReference type="PROSITE" id="PS00022">
    <property type="entry name" value="EGF_1"/>
    <property type="match status" value="1"/>
</dbReference>
<dbReference type="OrthoDB" id="6233064at2759"/>
<dbReference type="EMBL" id="CAJOBH010014741">
    <property type="protein sequence ID" value="CAF4183088.1"/>
    <property type="molecule type" value="Genomic_DNA"/>
</dbReference>
<name>A0A816CAX0_9BILA</name>
<evidence type="ECO:0000313" key="3">
    <source>
        <dbReference type="EMBL" id="CAF1605494.1"/>
    </source>
</evidence>
<comment type="caution">
    <text evidence="4">The sequence shown here is derived from an EMBL/GenBank/DDBJ whole genome shotgun (WGS) entry which is preliminary data.</text>
</comment>
<evidence type="ECO:0000313" key="7">
    <source>
        <dbReference type="EMBL" id="CAF4260402.1"/>
    </source>
</evidence>
<sequence>MTFICKDDVYCKNGGICLQDKPEYPESILCVCTDCFFGNRCQFYAKGIGLTLDDMLRYAIQPNIAFINQSIIVQFSAGMIMVLFVAGLLNSLPAYLVFRHPNYRQNGTGMYLHVSSIVSGLAISILAIKFWFVVITHIYQSVDRRILLGGCISIEIALKFCLHITNWLNACVAIERVITVI</sequence>
<evidence type="ECO:0000313" key="9">
    <source>
        <dbReference type="Proteomes" id="UP000663834"/>
    </source>
</evidence>
<dbReference type="InterPro" id="IPR000742">
    <property type="entry name" value="EGF"/>
</dbReference>
<organism evidence="4 9">
    <name type="scientific">Rotaria magnacalcarata</name>
    <dbReference type="NCBI Taxonomy" id="392030"/>
    <lineage>
        <taxon>Eukaryota</taxon>
        <taxon>Metazoa</taxon>
        <taxon>Spiralia</taxon>
        <taxon>Gnathifera</taxon>
        <taxon>Rotifera</taxon>
        <taxon>Eurotatoria</taxon>
        <taxon>Bdelloidea</taxon>
        <taxon>Philodinida</taxon>
        <taxon>Philodinidae</taxon>
        <taxon>Rotaria</taxon>
    </lineage>
</organism>
<evidence type="ECO:0000313" key="6">
    <source>
        <dbReference type="EMBL" id="CAF4183088.1"/>
    </source>
</evidence>
<dbReference type="Proteomes" id="UP000681720">
    <property type="component" value="Unassembled WGS sequence"/>
</dbReference>
<keyword evidence="1" id="KW-0472">Membrane</keyword>
<dbReference type="Proteomes" id="UP000681967">
    <property type="component" value="Unassembled WGS sequence"/>
</dbReference>
<gene>
    <name evidence="6" type="ORF">BYL167_LOCUS22902</name>
    <name evidence="3" type="ORF">CJN711_LOCUS35845</name>
    <name evidence="5" type="ORF">GIL414_LOCUS18765</name>
    <name evidence="4" type="ORF">KQP761_LOCUS24531</name>
    <name evidence="7" type="ORF">OVN521_LOCUS29530</name>
    <name evidence="8" type="ORF">SMN809_LOCUS35548</name>
</gene>
<dbReference type="Proteomes" id="UP000676336">
    <property type="component" value="Unassembled WGS sequence"/>
</dbReference>